<proteinExistence type="predicted"/>
<protein>
    <recommendedName>
        <fullName evidence="4">Terminase</fullName>
    </recommendedName>
</protein>
<name>A0A7X1F8Z8_9SPHN</name>
<dbReference type="AlphaFoldDB" id="A0A7X1F8Z8"/>
<dbReference type="EMBL" id="JACLAU010000022">
    <property type="protein sequence ID" value="MBC2652586.1"/>
    <property type="molecule type" value="Genomic_DNA"/>
</dbReference>
<organism evidence="2 3">
    <name type="scientific">Novosphingobium aerophilum</name>
    <dbReference type="NCBI Taxonomy" id="2839843"/>
    <lineage>
        <taxon>Bacteria</taxon>
        <taxon>Pseudomonadati</taxon>
        <taxon>Pseudomonadota</taxon>
        <taxon>Alphaproteobacteria</taxon>
        <taxon>Sphingomonadales</taxon>
        <taxon>Sphingomonadaceae</taxon>
        <taxon>Novosphingobium</taxon>
    </lineage>
</organism>
<reference evidence="2 3" key="1">
    <citation type="submission" date="2020-08" db="EMBL/GenBank/DDBJ databases">
        <title>The genome sequence of Novosphingobium flavum 4Y4.</title>
        <authorList>
            <person name="Liu Y."/>
        </authorList>
    </citation>
    <scope>NUCLEOTIDE SEQUENCE [LARGE SCALE GENOMIC DNA]</scope>
    <source>
        <strain evidence="2 3">4Y4</strain>
    </source>
</reference>
<dbReference type="RefSeq" id="WP_185683996.1">
    <property type="nucleotide sequence ID" value="NZ_JACLAU010000022.1"/>
</dbReference>
<sequence>MTHPVGDAPRRPFRPGAPRNWRSQFLAALAQTSNVTAAAQQAQVSVSWVYKTKREDRDFAQDWLAALCEGYDQLEVELLARLREGEPRDATRRYDNATALRLLLAHRDSRARYMAQQDHVSAEAVRASIEEKLARLRDEVLEREAMERVPPVTPSAVPGSPADREAAGA</sequence>
<dbReference type="Proteomes" id="UP000520156">
    <property type="component" value="Unassembled WGS sequence"/>
</dbReference>
<feature type="region of interest" description="Disordered" evidence="1">
    <location>
        <begin position="145"/>
        <end position="169"/>
    </location>
</feature>
<gene>
    <name evidence="2" type="ORF">H7F49_12820</name>
</gene>
<evidence type="ECO:0000313" key="3">
    <source>
        <dbReference type="Proteomes" id="UP000520156"/>
    </source>
</evidence>
<comment type="caution">
    <text evidence="2">The sequence shown here is derived from an EMBL/GenBank/DDBJ whole genome shotgun (WGS) entry which is preliminary data.</text>
</comment>
<evidence type="ECO:0008006" key="4">
    <source>
        <dbReference type="Google" id="ProtNLM"/>
    </source>
</evidence>
<evidence type="ECO:0000256" key="1">
    <source>
        <dbReference type="SAM" id="MobiDB-lite"/>
    </source>
</evidence>
<accession>A0A7X1F8Z8</accession>
<keyword evidence="3" id="KW-1185">Reference proteome</keyword>
<evidence type="ECO:0000313" key="2">
    <source>
        <dbReference type="EMBL" id="MBC2652586.1"/>
    </source>
</evidence>